<dbReference type="InterPro" id="IPR005097">
    <property type="entry name" value="Sacchrp_dh_NADP-bd"/>
</dbReference>
<sequence length="420" mass="46683">MSRLDLVIFGATGFTGKHAAIEMARQRSKFPDLTWGIAGRSQAKLADVLKEVAKKTDEDVSSVKIILADVNDEKSLRVMCSQARVVVNCCGPYRHYGEPVVKAAIDCKTHHVDVSGEPEFIETMQLLYDQQARDAGVFIISACGFESIPTDLGTIFLEQKFNGTLNSVETYLTSKMKGSADGGVINYGTWESLVYGVTNYNKLPALRKKVYPERLPEFKPKLQPRPPIHRRLGGWCVPFPGADRSVVYHTQRHLLASTGKRPVQLKTYVRLESFMAALGLVFGAVMLFIMTRIGFMRDWLLKYPSQFSLGFITRDGPSEEVMNNSSFEVVLLGEGWAEGADLNTKPNKRLAAKVSGVNPGYGATVVALLYSAITLLRQRDRMPAQGGVVTTGVAFRNTDIIERLHDNHLHFEIIDDENLH</sequence>
<keyword evidence="2" id="KW-1133">Transmembrane helix</keyword>
<dbReference type="Proteomes" id="UP000324832">
    <property type="component" value="Unassembled WGS sequence"/>
</dbReference>
<dbReference type="GO" id="GO:0005811">
    <property type="term" value="C:lipid droplet"/>
    <property type="evidence" value="ECO:0007669"/>
    <property type="project" value="TreeGrafter"/>
</dbReference>
<evidence type="ECO:0000313" key="5">
    <source>
        <dbReference type="Proteomes" id="UP000324832"/>
    </source>
</evidence>
<evidence type="ECO:0000259" key="3">
    <source>
        <dbReference type="Pfam" id="PF03435"/>
    </source>
</evidence>
<dbReference type="InterPro" id="IPR036291">
    <property type="entry name" value="NAD(P)-bd_dom_sf"/>
</dbReference>
<name>A0A5E4R017_9NEOP</name>
<protein>
    <recommendedName>
        <fullName evidence="3">Saccharopine dehydrogenase NADP binding domain-containing protein</fullName>
    </recommendedName>
</protein>
<dbReference type="GO" id="GO:0005886">
    <property type="term" value="C:plasma membrane"/>
    <property type="evidence" value="ECO:0007669"/>
    <property type="project" value="TreeGrafter"/>
</dbReference>
<evidence type="ECO:0000256" key="2">
    <source>
        <dbReference type="SAM" id="Phobius"/>
    </source>
</evidence>
<feature type="domain" description="Saccharopine dehydrogenase NADP binding" evidence="3">
    <location>
        <begin position="7"/>
        <end position="140"/>
    </location>
</feature>
<dbReference type="EMBL" id="FZQP02006804">
    <property type="protein sequence ID" value="VVD03816.1"/>
    <property type="molecule type" value="Genomic_DNA"/>
</dbReference>
<keyword evidence="5" id="KW-1185">Reference proteome</keyword>
<reference evidence="4 5" key="1">
    <citation type="submission" date="2017-07" db="EMBL/GenBank/DDBJ databases">
        <authorList>
            <person name="Talla V."/>
            <person name="Backstrom N."/>
        </authorList>
    </citation>
    <scope>NUCLEOTIDE SEQUENCE [LARGE SCALE GENOMIC DNA]</scope>
</reference>
<keyword evidence="2" id="KW-0472">Membrane</keyword>
<comment type="similarity">
    <text evidence="1">Belongs to the saccharopine dehydrogenase family.</text>
</comment>
<dbReference type="PANTHER" id="PTHR12286:SF5">
    <property type="entry name" value="SACCHAROPINE DEHYDROGENASE-LIKE OXIDOREDUCTASE"/>
    <property type="match status" value="1"/>
</dbReference>
<organism evidence="4 5">
    <name type="scientific">Leptidea sinapis</name>
    <dbReference type="NCBI Taxonomy" id="189913"/>
    <lineage>
        <taxon>Eukaryota</taxon>
        <taxon>Metazoa</taxon>
        <taxon>Ecdysozoa</taxon>
        <taxon>Arthropoda</taxon>
        <taxon>Hexapoda</taxon>
        <taxon>Insecta</taxon>
        <taxon>Pterygota</taxon>
        <taxon>Neoptera</taxon>
        <taxon>Endopterygota</taxon>
        <taxon>Lepidoptera</taxon>
        <taxon>Glossata</taxon>
        <taxon>Ditrysia</taxon>
        <taxon>Papilionoidea</taxon>
        <taxon>Pieridae</taxon>
        <taxon>Dismorphiinae</taxon>
        <taxon>Leptidea</taxon>
    </lineage>
</organism>
<dbReference type="InterPro" id="IPR051276">
    <property type="entry name" value="Saccharopine_DH-like_oxidrdct"/>
</dbReference>
<dbReference type="FunFam" id="3.40.50.720:FF:000178">
    <property type="entry name" value="Saccharopine dehydrogenase-like oxidoreductase"/>
    <property type="match status" value="1"/>
</dbReference>
<keyword evidence="2" id="KW-0812">Transmembrane</keyword>
<dbReference type="SUPFAM" id="SSF51735">
    <property type="entry name" value="NAD(P)-binding Rossmann-fold domains"/>
    <property type="match status" value="1"/>
</dbReference>
<gene>
    <name evidence="4" type="ORF">LSINAPIS_LOCUS13729</name>
</gene>
<dbReference type="Pfam" id="PF03435">
    <property type="entry name" value="Sacchrp_dh_NADP"/>
    <property type="match status" value="1"/>
</dbReference>
<accession>A0A5E4R017</accession>
<dbReference type="AlphaFoldDB" id="A0A5E4R017"/>
<dbReference type="GO" id="GO:0005739">
    <property type="term" value="C:mitochondrion"/>
    <property type="evidence" value="ECO:0007669"/>
    <property type="project" value="TreeGrafter"/>
</dbReference>
<evidence type="ECO:0000313" key="4">
    <source>
        <dbReference type="EMBL" id="VVD03816.1"/>
    </source>
</evidence>
<proteinExistence type="inferred from homology"/>
<dbReference type="GO" id="GO:0009247">
    <property type="term" value="P:glycolipid biosynthetic process"/>
    <property type="evidence" value="ECO:0007669"/>
    <property type="project" value="TreeGrafter"/>
</dbReference>
<evidence type="ECO:0000256" key="1">
    <source>
        <dbReference type="ARBA" id="ARBA00038048"/>
    </source>
</evidence>
<feature type="transmembrane region" description="Helical" evidence="2">
    <location>
        <begin position="274"/>
        <end position="295"/>
    </location>
</feature>
<dbReference type="PANTHER" id="PTHR12286">
    <property type="entry name" value="SACCHAROPINE DEHYDROGENASE-LIKE OXIDOREDUCTASE"/>
    <property type="match status" value="1"/>
</dbReference>
<dbReference type="Gene3D" id="3.40.50.720">
    <property type="entry name" value="NAD(P)-binding Rossmann-like Domain"/>
    <property type="match status" value="1"/>
</dbReference>